<dbReference type="GO" id="GO:0019185">
    <property type="term" value="C:snRNA-activating protein complex"/>
    <property type="evidence" value="ECO:0007669"/>
    <property type="project" value="TreeGrafter"/>
</dbReference>
<gene>
    <name evidence="8" type="ORF">TRFO_31404</name>
</gene>
<dbReference type="PANTHER" id="PTHR46621">
    <property type="entry name" value="SNRNA-ACTIVATING PROTEIN COMPLEX SUBUNIT 4"/>
    <property type="match status" value="1"/>
</dbReference>
<protein>
    <recommendedName>
        <fullName evidence="10">Myb-like DNA-binding domain containing protein</fullName>
    </recommendedName>
</protein>
<feature type="region of interest" description="Disordered" evidence="5">
    <location>
        <begin position="111"/>
        <end position="149"/>
    </location>
</feature>
<dbReference type="PROSITE" id="PS50090">
    <property type="entry name" value="MYB_LIKE"/>
    <property type="match status" value="2"/>
</dbReference>
<proteinExistence type="predicted"/>
<evidence type="ECO:0000259" key="6">
    <source>
        <dbReference type="PROSITE" id="PS50090"/>
    </source>
</evidence>
<dbReference type="CDD" id="cd00167">
    <property type="entry name" value="SANT"/>
    <property type="match status" value="2"/>
</dbReference>
<dbReference type="AlphaFoldDB" id="A0A1J4JVZ8"/>
<organism evidence="8 9">
    <name type="scientific">Tritrichomonas foetus</name>
    <dbReference type="NCBI Taxonomy" id="1144522"/>
    <lineage>
        <taxon>Eukaryota</taxon>
        <taxon>Metamonada</taxon>
        <taxon>Parabasalia</taxon>
        <taxon>Tritrichomonadida</taxon>
        <taxon>Tritrichomonadidae</taxon>
        <taxon>Tritrichomonas</taxon>
    </lineage>
</organism>
<sequence length="636" mass="72327">MNQIIQSKSPNSDKFRQKKKKMDRDQRNIRPVIDYIMNIFPEPFCQPGCPLAVPVSALLYRYIKGDIGYADAYYTIFSITGVAFPVEKLFTIMNISPQPLPSTNLDQITSSISNNNNSNSMNNLNVNNNLTNSDANNEGNPHPKIESISPKNKRKKCKIWSKIEDERLLAAILKYGLDNWSMISRFIGNNRTRSQCCQRWTRGLDPRISKNQWTYAEDKLLMSLVESHGQKTWTQIAAALGNRSDVQCRYHYQQLLKENSIHSKINKGNINKAQSLDMLPNRNLEINNGISQSKTLGALPEHLHPPPPPPSFKEANPDSTYNNYQNFRNNNFGNNSFLNNNNFTNEFSSDFAENYTNEYNKHSNNSINSNTQGFQTASTNLSNNNFNKNSNSNFNENIQNNINNNFNNNIGMNFNVNNQMNNYMNNNVNYNMNNNMNMGVSMNNSMNNRVGKNVNFSNSHGEFPAFQPNMSSTPNYQQPSQSQFQSYFPSQTESFSIPSFDDMNIGIPPKFESLPENHSNKPMNACISSHTSLTDVIMNANLSNFNQPQKDEHVTTSENTMDENQSKFINSNDNLNSNLNENEHVNGTEGGNFDLNNDKVFESPTKMEFGSGLFSGADDLISDIPDDWFMDRTKEE</sequence>
<dbReference type="GO" id="GO:0042795">
    <property type="term" value="P:snRNA transcription by RNA polymerase II"/>
    <property type="evidence" value="ECO:0007669"/>
    <property type="project" value="TreeGrafter"/>
</dbReference>
<dbReference type="RefSeq" id="XP_068354838.1">
    <property type="nucleotide sequence ID" value="XM_068507919.1"/>
</dbReference>
<name>A0A1J4JVZ8_9EUKA</name>
<evidence type="ECO:0000313" key="9">
    <source>
        <dbReference type="Proteomes" id="UP000179807"/>
    </source>
</evidence>
<dbReference type="InterPro" id="IPR001005">
    <property type="entry name" value="SANT/Myb"/>
</dbReference>
<keyword evidence="2" id="KW-0238">DNA-binding</keyword>
<evidence type="ECO:0000256" key="5">
    <source>
        <dbReference type="SAM" id="MobiDB-lite"/>
    </source>
</evidence>
<feature type="region of interest" description="Disordered" evidence="5">
    <location>
        <begin position="1"/>
        <end position="23"/>
    </location>
</feature>
<dbReference type="InterPro" id="IPR009057">
    <property type="entry name" value="Homeodomain-like_sf"/>
</dbReference>
<feature type="compositionally biased region" description="Polar residues" evidence="5">
    <location>
        <begin position="1"/>
        <end position="12"/>
    </location>
</feature>
<dbReference type="VEuPathDB" id="TrichDB:TRFO_31404"/>
<evidence type="ECO:0008006" key="10">
    <source>
        <dbReference type="Google" id="ProtNLM"/>
    </source>
</evidence>
<dbReference type="GO" id="GO:0042796">
    <property type="term" value="P:snRNA transcription by RNA polymerase III"/>
    <property type="evidence" value="ECO:0007669"/>
    <property type="project" value="TreeGrafter"/>
</dbReference>
<evidence type="ECO:0000313" key="8">
    <source>
        <dbReference type="EMBL" id="OHT01702.1"/>
    </source>
</evidence>
<dbReference type="EMBL" id="MLAK01000899">
    <property type="protein sequence ID" value="OHT01702.1"/>
    <property type="molecule type" value="Genomic_DNA"/>
</dbReference>
<dbReference type="Pfam" id="PF00249">
    <property type="entry name" value="Myb_DNA-binding"/>
    <property type="match status" value="2"/>
</dbReference>
<dbReference type="GO" id="GO:0001006">
    <property type="term" value="F:RNA polymerase III type 3 promoter sequence-specific DNA binding"/>
    <property type="evidence" value="ECO:0007669"/>
    <property type="project" value="TreeGrafter"/>
</dbReference>
<dbReference type="Gene3D" id="1.10.10.60">
    <property type="entry name" value="Homeodomain-like"/>
    <property type="match status" value="2"/>
</dbReference>
<keyword evidence="4" id="KW-0539">Nucleus</keyword>
<reference evidence="8" key="1">
    <citation type="submission" date="2016-10" db="EMBL/GenBank/DDBJ databases">
        <authorList>
            <person name="Benchimol M."/>
            <person name="Almeida L.G."/>
            <person name="Vasconcelos A.T."/>
            <person name="Perreira-Neves A."/>
            <person name="Rosa I.A."/>
            <person name="Tasca T."/>
            <person name="Bogo M.R."/>
            <person name="de Souza W."/>
        </authorList>
    </citation>
    <scope>NUCLEOTIDE SEQUENCE [LARGE SCALE GENOMIC DNA]</scope>
    <source>
        <strain evidence="8">K</strain>
    </source>
</reference>
<feature type="domain" description="Myb-like" evidence="6">
    <location>
        <begin position="152"/>
        <end position="204"/>
    </location>
</feature>
<dbReference type="InterPro" id="IPR017930">
    <property type="entry name" value="Myb_dom"/>
</dbReference>
<dbReference type="SMART" id="SM00717">
    <property type="entry name" value="SANT"/>
    <property type="match status" value="2"/>
</dbReference>
<dbReference type="Proteomes" id="UP000179807">
    <property type="component" value="Unassembled WGS sequence"/>
</dbReference>
<evidence type="ECO:0000256" key="1">
    <source>
        <dbReference type="ARBA" id="ARBA00023015"/>
    </source>
</evidence>
<accession>A0A1J4JVZ8</accession>
<dbReference type="InterPro" id="IPR051575">
    <property type="entry name" value="Myb-like_DNA-bd"/>
</dbReference>
<feature type="domain" description="HTH myb-type" evidence="7">
    <location>
        <begin position="205"/>
        <end position="260"/>
    </location>
</feature>
<evidence type="ECO:0000256" key="3">
    <source>
        <dbReference type="ARBA" id="ARBA00023163"/>
    </source>
</evidence>
<evidence type="ECO:0000259" key="7">
    <source>
        <dbReference type="PROSITE" id="PS51294"/>
    </source>
</evidence>
<dbReference type="SUPFAM" id="SSF46689">
    <property type="entry name" value="Homeodomain-like"/>
    <property type="match status" value="2"/>
</dbReference>
<keyword evidence="9" id="KW-1185">Reference proteome</keyword>
<feature type="domain" description="Myb-like" evidence="6">
    <location>
        <begin position="205"/>
        <end position="256"/>
    </location>
</feature>
<dbReference type="GeneID" id="94842623"/>
<keyword evidence="1" id="KW-0805">Transcription regulation</keyword>
<comment type="caution">
    <text evidence="8">The sequence shown here is derived from an EMBL/GenBank/DDBJ whole genome shotgun (WGS) entry which is preliminary data.</text>
</comment>
<feature type="domain" description="HTH myb-type" evidence="7">
    <location>
        <begin position="151"/>
        <end position="202"/>
    </location>
</feature>
<evidence type="ECO:0000256" key="2">
    <source>
        <dbReference type="ARBA" id="ARBA00023125"/>
    </source>
</evidence>
<evidence type="ECO:0000256" key="4">
    <source>
        <dbReference type="ARBA" id="ARBA00023242"/>
    </source>
</evidence>
<dbReference type="GO" id="GO:0000978">
    <property type="term" value="F:RNA polymerase II cis-regulatory region sequence-specific DNA binding"/>
    <property type="evidence" value="ECO:0007669"/>
    <property type="project" value="TreeGrafter"/>
</dbReference>
<dbReference type="PROSITE" id="PS51294">
    <property type="entry name" value="HTH_MYB"/>
    <property type="match status" value="2"/>
</dbReference>
<keyword evidence="3" id="KW-0804">Transcription</keyword>
<dbReference type="OrthoDB" id="2143914at2759"/>
<feature type="compositionally biased region" description="Low complexity" evidence="5">
    <location>
        <begin position="111"/>
        <end position="137"/>
    </location>
</feature>
<dbReference type="PANTHER" id="PTHR46621:SF1">
    <property type="entry name" value="SNRNA-ACTIVATING PROTEIN COMPLEX SUBUNIT 4"/>
    <property type="match status" value="1"/>
</dbReference>